<gene>
    <name evidence="2" type="ORF">ABVK50_22235</name>
</gene>
<dbReference type="RefSeq" id="WP_353644512.1">
    <property type="nucleotide sequence ID" value="NZ_CP159253.1"/>
</dbReference>
<name>A0AAU8CPP1_9HYPH</name>
<accession>A0AAU8CPP1</accession>
<protein>
    <recommendedName>
        <fullName evidence="3">Lipoprotein</fullName>
    </recommendedName>
</protein>
<evidence type="ECO:0008006" key="3">
    <source>
        <dbReference type="Google" id="ProtNLM"/>
    </source>
</evidence>
<evidence type="ECO:0000256" key="1">
    <source>
        <dbReference type="SAM" id="SignalP"/>
    </source>
</evidence>
<dbReference type="EMBL" id="CP159253">
    <property type="protein sequence ID" value="XCG47949.1"/>
    <property type="molecule type" value="Genomic_DNA"/>
</dbReference>
<feature type="signal peptide" evidence="1">
    <location>
        <begin position="1"/>
        <end position="33"/>
    </location>
</feature>
<dbReference type="AlphaFoldDB" id="A0AAU8CPP1"/>
<organism evidence="2">
    <name type="scientific">Mesorhizobium sp. WSM2240</name>
    <dbReference type="NCBI Taxonomy" id="3228851"/>
    <lineage>
        <taxon>Bacteria</taxon>
        <taxon>Pseudomonadati</taxon>
        <taxon>Pseudomonadota</taxon>
        <taxon>Alphaproteobacteria</taxon>
        <taxon>Hyphomicrobiales</taxon>
        <taxon>Phyllobacteriaceae</taxon>
        <taxon>Mesorhizobium</taxon>
    </lineage>
</organism>
<sequence length="123" mass="13540">MFSNNTKKHGELMRNGAWAILVAMIAIAGCATAGQQDANDQKLLKDPAARQQALNKCISIVKWWDPQVKHEVAEFMRISTDKVPPVFCQRMMAGVMSGRITSKDMVALRTGSATNFFKIIKGG</sequence>
<evidence type="ECO:0000313" key="2">
    <source>
        <dbReference type="EMBL" id="XCG47949.1"/>
    </source>
</evidence>
<reference evidence="2" key="1">
    <citation type="submission" date="2024-06" db="EMBL/GenBank/DDBJ databases">
        <title>Mesorhizobium karijinii sp. nov., a symbiont of the iconic Swainsona formosa from arid Australia.</title>
        <authorList>
            <person name="Hill Y.J."/>
            <person name="Watkin E.L.J."/>
            <person name="O'Hara G.W."/>
            <person name="Terpolilli J."/>
            <person name="Tye M.L."/>
            <person name="Kohlmeier M.G."/>
        </authorList>
    </citation>
    <scope>NUCLEOTIDE SEQUENCE</scope>
    <source>
        <strain evidence="2">WSM2240</strain>
    </source>
</reference>
<proteinExistence type="predicted"/>
<feature type="chain" id="PRO_5043683748" description="Lipoprotein" evidence="1">
    <location>
        <begin position="34"/>
        <end position="123"/>
    </location>
</feature>
<dbReference type="PROSITE" id="PS51257">
    <property type="entry name" value="PROKAR_LIPOPROTEIN"/>
    <property type="match status" value="1"/>
</dbReference>
<keyword evidence="1" id="KW-0732">Signal</keyword>